<dbReference type="InterPro" id="IPR051465">
    <property type="entry name" value="Cell_Envelope_Struct_Comp"/>
</dbReference>
<evidence type="ECO:0000256" key="1">
    <source>
        <dbReference type="SAM" id="MobiDB-lite"/>
    </source>
</evidence>
<evidence type="ECO:0000313" key="5">
    <source>
        <dbReference type="Proteomes" id="UP001476950"/>
    </source>
</evidence>
<dbReference type="EMBL" id="JAMPLM010000011">
    <property type="protein sequence ID" value="MEP1059579.1"/>
    <property type="molecule type" value="Genomic_DNA"/>
</dbReference>
<keyword evidence="5" id="KW-1185">Reference proteome</keyword>
<dbReference type="PANTHER" id="PTHR43308">
    <property type="entry name" value="OUTER MEMBRANE PROTEIN ALPHA-RELATED"/>
    <property type="match status" value="1"/>
</dbReference>
<dbReference type="InterPro" id="IPR001119">
    <property type="entry name" value="SLH_dom"/>
</dbReference>
<evidence type="ECO:0000313" key="4">
    <source>
        <dbReference type="EMBL" id="MEP1059579.1"/>
    </source>
</evidence>
<reference evidence="4 5" key="1">
    <citation type="submission" date="2022-04" db="EMBL/GenBank/DDBJ databases">
        <title>Positive selection, recombination, and allopatry shape intraspecific diversity of widespread and dominant cyanobacteria.</title>
        <authorList>
            <person name="Wei J."/>
            <person name="Shu W."/>
            <person name="Hu C."/>
        </authorList>
    </citation>
    <scope>NUCLEOTIDE SEQUENCE [LARGE SCALE GENOMIC DNA]</scope>
    <source>
        <strain evidence="4 5">AS-A4</strain>
    </source>
</reference>
<dbReference type="Pfam" id="PF00395">
    <property type="entry name" value="SLH"/>
    <property type="match status" value="3"/>
</dbReference>
<evidence type="ECO:0000256" key="2">
    <source>
        <dbReference type="SAM" id="SignalP"/>
    </source>
</evidence>
<feature type="chain" id="PRO_5046317601" evidence="2">
    <location>
        <begin position="36"/>
        <end position="438"/>
    </location>
</feature>
<feature type="region of interest" description="Disordered" evidence="1">
    <location>
        <begin position="234"/>
        <end position="264"/>
    </location>
</feature>
<dbReference type="PROSITE" id="PS51272">
    <property type="entry name" value="SLH"/>
    <property type="match status" value="3"/>
</dbReference>
<protein>
    <submittedName>
        <fullName evidence="4">S-layer homology domain-containing protein</fullName>
    </submittedName>
</protein>
<keyword evidence="2" id="KW-0732">Signal</keyword>
<feature type="domain" description="SLH" evidence="3">
    <location>
        <begin position="33"/>
        <end position="96"/>
    </location>
</feature>
<name>A0ABV0KMQ4_9CYAN</name>
<dbReference type="RefSeq" id="WP_190446542.1">
    <property type="nucleotide sequence ID" value="NZ_JAMPLM010000011.1"/>
</dbReference>
<sequence length="438" mass="45890">MSSVRPWSSTGAVLLALGVTSSAIAPFIVSAPASAANFTDTSSHWARPFIETLAERQIIAGFPDRTFKPDAPVTRAQFAAIVKNAFSNNTVRVSRGFADVPSSYWAAPAIGKAYETGFMSGYPDGAFKPEQQIPKVQVLVALSSGLNFTPTRAADTTLTSFRDSGEIPAYAKGGVAAAAERNVVVNYPNVSFLNPNETATRADVAAYIYQTLVNQGKLPPIATSEGANNYIARLNGTAPTTGTTPTTPTTGSTPTPTPTSTALNPRYLVPQGTPVNIRYLGSQKIVVTPGETINNLALRVVDDLKNAQGQVVVPKDSEIVGQLIPVSSNGQILGTQFIAQRVSIDNKSYPFSARSQVVTGQPVTQNTNPGTLKDAATSAATSAVLATILGQKLDLGNILSSVTGGQPAPQTPTTPNLIVIDPSADLRLVVSNDFYANP</sequence>
<feature type="domain" description="SLH" evidence="3">
    <location>
        <begin position="97"/>
        <end position="156"/>
    </location>
</feature>
<organism evidence="4 5">
    <name type="scientific">Stenomitos frigidus AS-A4</name>
    <dbReference type="NCBI Taxonomy" id="2933935"/>
    <lineage>
        <taxon>Bacteria</taxon>
        <taxon>Bacillati</taxon>
        <taxon>Cyanobacteriota</taxon>
        <taxon>Cyanophyceae</taxon>
        <taxon>Leptolyngbyales</taxon>
        <taxon>Leptolyngbyaceae</taxon>
        <taxon>Stenomitos</taxon>
    </lineage>
</organism>
<gene>
    <name evidence="4" type="ORF">NDI38_14125</name>
</gene>
<evidence type="ECO:0000259" key="3">
    <source>
        <dbReference type="PROSITE" id="PS51272"/>
    </source>
</evidence>
<comment type="caution">
    <text evidence="4">The sequence shown here is derived from an EMBL/GenBank/DDBJ whole genome shotgun (WGS) entry which is preliminary data.</text>
</comment>
<dbReference type="Proteomes" id="UP001476950">
    <property type="component" value="Unassembled WGS sequence"/>
</dbReference>
<accession>A0ABV0KMQ4</accession>
<proteinExistence type="predicted"/>
<feature type="compositionally biased region" description="Low complexity" evidence="1">
    <location>
        <begin position="237"/>
        <end position="262"/>
    </location>
</feature>
<dbReference type="PANTHER" id="PTHR43308:SF5">
    <property type="entry name" value="S-LAYER PROTEIN _ PEPTIDOGLYCAN ENDO-BETA-N-ACETYLGLUCOSAMINIDASE"/>
    <property type="match status" value="1"/>
</dbReference>
<feature type="signal peptide" evidence="2">
    <location>
        <begin position="1"/>
        <end position="35"/>
    </location>
</feature>
<feature type="domain" description="SLH" evidence="3">
    <location>
        <begin position="158"/>
        <end position="222"/>
    </location>
</feature>